<sequence length="38" mass="4390">MQIFREMRCKYCGKLLAKGSGYVQIKCARCKNINSFSN</sequence>
<gene>
    <name evidence="1" type="ORF">MCC93_03080</name>
</gene>
<comment type="caution">
    <text evidence="1">The sequence shown here is derived from an EMBL/GenBank/DDBJ whole genome shotgun (WGS) entry which is preliminary data.</text>
</comment>
<dbReference type="RefSeq" id="WP_019272498.1">
    <property type="nucleotide sequence ID" value="NZ_CP094242.1"/>
</dbReference>
<dbReference type="PATRIC" id="fig|1056807.3.peg.296"/>
<organism evidence="1 2">
    <name type="scientific">Morococcus cerebrosus</name>
    <dbReference type="NCBI Taxonomy" id="1056807"/>
    <lineage>
        <taxon>Bacteria</taxon>
        <taxon>Pseudomonadati</taxon>
        <taxon>Pseudomonadota</taxon>
        <taxon>Betaproteobacteria</taxon>
        <taxon>Neisseriales</taxon>
        <taxon>Neisseriaceae</taxon>
        <taxon>Morococcus</taxon>
    </lineage>
</organism>
<proteinExistence type="predicted"/>
<evidence type="ECO:0000313" key="1">
    <source>
        <dbReference type="EMBL" id="KIC12768.1"/>
    </source>
</evidence>
<reference evidence="1 2" key="1">
    <citation type="submission" date="2014-12" db="EMBL/GenBank/DDBJ databases">
        <title>Genome sequence of Morococcus cerebrosus.</title>
        <authorList>
            <person name="Shin S.-K."/>
            <person name="Yi H."/>
        </authorList>
    </citation>
    <scope>NUCLEOTIDE SEQUENCE [LARGE SCALE GENOMIC DNA]</scope>
    <source>
        <strain evidence="1 2">CIP 81.93</strain>
    </source>
</reference>
<dbReference type="NCBIfam" id="TIGR01053">
    <property type="entry name" value="LSD1"/>
    <property type="match status" value="1"/>
</dbReference>
<name>A0A0C1EUH0_9NEIS</name>
<dbReference type="InterPro" id="IPR019294">
    <property type="entry name" value="Translation_reg_Com"/>
</dbReference>
<dbReference type="Proteomes" id="UP000031390">
    <property type="component" value="Unassembled WGS sequence"/>
</dbReference>
<evidence type="ECO:0000313" key="2">
    <source>
        <dbReference type="Proteomes" id="UP000031390"/>
    </source>
</evidence>
<protein>
    <recommendedName>
        <fullName evidence="3">Com family DNA-binding transcriptional regulator</fullName>
    </recommendedName>
</protein>
<dbReference type="Pfam" id="PF10122">
    <property type="entry name" value="Zn_ribbon_Com"/>
    <property type="match status" value="1"/>
</dbReference>
<evidence type="ECO:0008006" key="3">
    <source>
        <dbReference type="Google" id="ProtNLM"/>
    </source>
</evidence>
<dbReference type="AlphaFoldDB" id="A0A0C1EUH0"/>
<dbReference type="EMBL" id="JUFZ01000013">
    <property type="protein sequence ID" value="KIC12768.1"/>
    <property type="molecule type" value="Genomic_DNA"/>
</dbReference>
<accession>A0A0C1EUH0</accession>